<feature type="transmembrane region" description="Helical" evidence="9">
    <location>
        <begin position="383"/>
        <end position="402"/>
    </location>
</feature>
<feature type="transmembrane region" description="Helical" evidence="9">
    <location>
        <begin position="443"/>
        <end position="464"/>
    </location>
</feature>
<evidence type="ECO:0000313" key="10">
    <source>
        <dbReference type="EMBL" id="MBY8877572.1"/>
    </source>
</evidence>
<keyword evidence="11" id="KW-1185">Reference proteome</keyword>
<organism evidence="10 11">
    <name type="scientific">Actinacidiphila acidipaludis</name>
    <dbReference type="NCBI Taxonomy" id="2873382"/>
    <lineage>
        <taxon>Bacteria</taxon>
        <taxon>Bacillati</taxon>
        <taxon>Actinomycetota</taxon>
        <taxon>Actinomycetes</taxon>
        <taxon>Kitasatosporales</taxon>
        <taxon>Streptomycetaceae</taxon>
        <taxon>Actinacidiphila</taxon>
    </lineage>
</organism>
<evidence type="ECO:0000256" key="1">
    <source>
        <dbReference type="ARBA" id="ARBA00004651"/>
    </source>
</evidence>
<evidence type="ECO:0000256" key="5">
    <source>
        <dbReference type="ARBA" id="ARBA00022984"/>
    </source>
</evidence>
<feature type="compositionally biased region" description="Basic and acidic residues" evidence="8">
    <location>
        <begin position="203"/>
        <end position="215"/>
    </location>
</feature>
<keyword evidence="5" id="KW-0573">Peptidoglycan synthesis</keyword>
<feature type="transmembrane region" description="Helical" evidence="9">
    <location>
        <begin position="470"/>
        <end position="493"/>
    </location>
</feature>
<feature type="transmembrane region" description="Helical" evidence="9">
    <location>
        <begin position="358"/>
        <end position="376"/>
    </location>
</feature>
<comment type="subcellular location">
    <subcellularLocation>
        <location evidence="1">Cell membrane</location>
        <topology evidence="1">Multi-pass membrane protein</topology>
    </subcellularLocation>
</comment>
<feature type="transmembrane region" description="Helical" evidence="9">
    <location>
        <begin position="147"/>
        <end position="166"/>
    </location>
</feature>
<evidence type="ECO:0000313" key="11">
    <source>
        <dbReference type="Proteomes" id="UP000778578"/>
    </source>
</evidence>
<feature type="transmembrane region" description="Helical" evidence="9">
    <location>
        <begin position="312"/>
        <end position="338"/>
    </location>
</feature>
<dbReference type="InterPro" id="IPR004268">
    <property type="entry name" value="MurJ"/>
</dbReference>
<proteinExistence type="predicted"/>
<feature type="transmembrane region" description="Helical" evidence="9">
    <location>
        <begin position="172"/>
        <end position="194"/>
    </location>
</feature>
<keyword evidence="7 9" id="KW-0472">Membrane</keyword>
<feature type="transmembrane region" description="Helical" evidence="9">
    <location>
        <begin position="42"/>
        <end position="65"/>
    </location>
</feature>
<sequence>MTAALTVAGSVLGLVRDQTVAHLFGAGAESDAFLVAWTVPEIAATVLIEDAMALLMVPAFSAVLARGTGPRPLVRGTLPRLLALLGVLTAGLAAAAPVLVRVLAPGLADPGTAVACTRLTALTVFTFGLAGYVSAALRAQRRFVPPAAIYVAYNAGIVGTLLALHGRYGVRAAAAGVAVGGVLMVLIQLPAFVWGMGRTHREPGAAARPEEEAGGGRDAGAPPPRRTDTLALALVVPVVVFTVGRQAQVLLERFFAAPLPAGAISHLNYAQKIAQLPMVMSLMICTVTFPAVSRALALGDRERARKRVERDLTLAAVVVLLGAAYVVGCAPAIVHVLFQRGEFGPADTTATASVMRVYALGLLGQTMVGALVRPYFSAARPTWYPAVAMGAGLLVTAAGDAATVGPWGAYGIAAGNAAGITVTAVLLLRGIGVHSVAVRARSLAPGLVRIALAATAAAGAGWALTAAVPVALAAAALGALAVPAVFAAVALALSAPELPSLLASVTRKAHP</sequence>
<dbReference type="PANTHER" id="PTHR47019:SF1">
    <property type="entry name" value="LIPID II FLIPPASE MURJ"/>
    <property type="match status" value="1"/>
</dbReference>
<keyword evidence="6 9" id="KW-1133">Transmembrane helix</keyword>
<dbReference type="Proteomes" id="UP000778578">
    <property type="component" value="Unassembled WGS sequence"/>
</dbReference>
<dbReference type="PRINTS" id="PR01806">
    <property type="entry name" value="VIRFACTRMVIN"/>
</dbReference>
<keyword evidence="3 9" id="KW-0812">Transmembrane</keyword>
<evidence type="ECO:0000256" key="6">
    <source>
        <dbReference type="ARBA" id="ARBA00022989"/>
    </source>
</evidence>
<feature type="region of interest" description="Disordered" evidence="8">
    <location>
        <begin position="203"/>
        <end position="223"/>
    </location>
</feature>
<evidence type="ECO:0000256" key="2">
    <source>
        <dbReference type="ARBA" id="ARBA00022475"/>
    </source>
</evidence>
<dbReference type="PANTHER" id="PTHR47019">
    <property type="entry name" value="LIPID II FLIPPASE MURJ"/>
    <property type="match status" value="1"/>
</dbReference>
<gene>
    <name evidence="10" type="ORF">K7862_07985</name>
</gene>
<protein>
    <submittedName>
        <fullName evidence="10">Virulence factor MviN</fullName>
    </submittedName>
</protein>
<evidence type="ECO:0000256" key="8">
    <source>
        <dbReference type="SAM" id="MobiDB-lite"/>
    </source>
</evidence>
<keyword evidence="2" id="KW-1003">Cell membrane</keyword>
<keyword evidence="4" id="KW-0133">Cell shape</keyword>
<name>A0ABS7Q362_9ACTN</name>
<feature type="transmembrane region" description="Helical" evidence="9">
    <location>
        <begin position="273"/>
        <end position="292"/>
    </location>
</feature>
<feature type="transmembrane region" description="Helical" evidence="9">
    <location>
        <begin position="230"/>
        <end position="251"/>
    </location>
</feature>
<feature type="transmembrane region" description="Helical" evidence="9">
    <location>
        <begin position="408"/>
        <end position="431"/>
    </location>
</feature>
<evidence type="ECO:0000256" key="7">
    <source>
        <dbReference type="ARBA" id="ARBA00023136"/>
    </source>
</evidence>
<evidence type="ECO:0000256" key="3">
    <source>
        <dbReference type="ARBA" id="ARBA00022692"/>
    </source>
</evidence>
<accession>A0ABS7Q362</accession>
<evidence type="ECO:0000256" key="9">
    <source>
        <dbReference type="SAM" id="Phobius"/>
    </source>
</evidence>
<feature type="transmembrane region" description="Helical" evidence="9">
    <location>
        <begin position="112"/>
        <end position="135"/>
    </location>
</feature>
<reference evidence="10 11" key="1">
    <citation type="submission" date="2021-08" db="EMBL/GenBank/DDBJ databases">
        <title>WGS of actinomycetes from Thailand.</title>
        <authorList>
            <person name="Thawai C."/>
        </authorList>
    </citation>
    <scope>NUCLEOTIDE SEQUENCE [LARGE SCALE GENOMIC DNA]</scope>
    <source>
        <strain evidence="10 11">PLK6-54</strain>
    </source>
</reference>
<dbReference type="Pfam" id="PF03023">
    <property type="entry name" value="MurJ"/>
    <property type="match status" value="1"/>
</dbReference>
<comment type="caution">
    <text evidence="10">The sequence shown here is derived from an EMBL/GenBank/DDBJ whole genome shotgun (WGS) entry which is preliminary data.</text>
</comment>
<feature type="transmembrane region" description="Helical" evidence="9">
    <location>
        <begin position="77"/>
        <end position="100"/>
    </location>
</feature>
<dbReference type="InterPro" id="IPR051050">
    <property type="entry name" value="Lipid_II_flippase_MurJ/MviN"/>
</dbReference>
<evidence type="ECO:0000256" key="4">
    <source>
        <dbReference type="ARBA" id="ARBA00022960"/>
    </source>
</evidence>
<dbReference type="EMBL" id="JAINZZ010000006">
    <property type="protein sequence ID" value="MBY8877572.1"/>
    <property type="molecule type" value="Genomic_DNA"/>
</dbReference>